<feature type="binding site" evidence="8">
    <location>
        <position position="57"/>
    </location>
    <ligand>
        <name>Mg(2+)</name>
        <dbReference type="ChEBI" id="CHEBI:18420"/>
    </ligand>
</feature>
<dbReference type="GO" id="GO:0051539">
    <property type="term" value="F:4 iron, 4 sulfur cluster binding"/>
    <property type="evidence" value="ECO:0007669"/>
    <property type="project" value="UniProtKB-UniRule"/>
</dbReference>
<reference evidence="10 11" key="1">
    <citation type="submission" date="2016-11" db="EMBL/GenBank/DDBJ databases">
        <title>Draft Genome Sequences of Nine Cyanobacterial Strains from Diverse Habitats.</title>
        <authorList>
            <person name="Zhu T."/>
            <person name="Hou S."/>
            <person name="Lu X."/>
            <person name="Hess W.R."/>
        </authorList>
    </citation>
    <scope>NUCLEOTIDE SEQUENCE [LARGE SCALE GENOMIC DNA]</scope>
    <source>
        <strain evidence="10 11">NIES-30</strain>
    </source>
</reference>
<evidence type="ECO:0000259" key="9">
    <source>
        <dbReference type="PROSITE" id="PS51918"/>
    </source>
</evidence>
<dbReference type="SFLD" id="SFLDS00029">
    <property type="entry name" value="Radical_SAM"/>
    <property type="match status" value="1"/>
</dbReference>
<feature type="binding site" evidence="8">
    <location>
        <position position="48"/>
    </location>
    <ligand>
        <name>[4Fe-4S] cluster</name>
        <dbReference type="ChEBI" id="CHEBI:49883"/>
        <note>4Fe-4S-S-AdoMet</note>
    </ligand>
</feature>
<dbReference type="PROSITE" id="PS51918">
    <property type="entry name" value="RADICAL_SAM"/>
    <property type="match status" value="1"/>
</dbReference>
<dbReference type="Gene3D" id="3.20.20.70">
    <property type="entry name" value="Aldolase class I"/>
    <property type="match status" value="1"/>
</dbReference>
<dbReference type="InterPro" id="IPR024924">
    <property type="entry name" value="7-CO-7-deazaguanine_synth-like"/>
</dbReference>
<dbReference type="SUPFAM" id="SSF102114">
    <property type="entry name" value="Radical SAM enzymes"/>
    <property type="match status" value="1"/>
</dbReference>
<feature type="binding site" evidence="8">
    <location>
        <position position="44"/>
    </location>
    <ligand>
        <name>substrate</name>
    </ligand>
</feature>
<evidence type="ECO:0000256" key="8">
    <source>
        <dbReference type="HAMAP-Rule" id="MF_00917"/>
    </source>
</evidence>
<feature type="binding site" evidence="8">
    <location>
        <position position="52"/>
    </location>
    <ligand>
        <name>[4Fe-4S] cluster</name>
        <dbReference type="ChEBI" id="CHEBI:49883"/>
        <note>4Fe-4S-S-AdoMet</note>
    </ligand>
</feature>
<comment type="caution">
    <text evidence="8">Lacks conserved residue(s) required for the propagation of feature annotation.</text>
</comment>
<protein>
    <recommendedName>
        <fullName evidence="8">7-carboxy-7-deazaguanine synthase</fullName>
        <shortName evidence="8">CDG synthase</shortName>
        <ecNumber evidence="8">4.3.99.3</ecNumber>
    </recommendedName>
    <alternativeName>
        <fullName evidence="8">Queuosine biosynthesis protein QueE</fullName>
    </alternativeName>
</protein>
<keyword evidence="2 8" id="KW-0949">S-adenosyl-L-methionine</keyword>
<accession>A0A1U7IZ46</accession>
<evidence type="ECO:0000256" key="2">
    <source>
        <dbReference type="ARBA" id="ARBA00022691"/>
    </source>
</evidence>
<feature type="binding site" evidence="8">
    <location>
        <begin position="54"/>
        <end position="56"/>
    </location>
    <ligand>
        <name>S-adenosyl-L-methionine</name>
        <dbReference type="ChEBI" id="CHEBI:59789"/>
    </ligand>
</feature>
<evidence type="ECO:0000256" key="6">
    <source>
        <dbReference type="ARBA" id="ARBA00023014"/>
    </source>
</evidence>
<feature type="binding site" evidence="8">
    <location>
        <begin position="132"/>
        <end position="134"/>
    </location>
    <ligand>
        <name>S-adenosyl-L-methionine</name>
        <dbReference type="ChEBI" id="CHEBI:59789"/>
    </ligand>
</feature>
<keyword evidence="11" id="KW-1185">Reference proteome</keyword>
<keyword evidence="6 8" id="KW-0411">Iron-sulfur</keyword>
<keyword evidence="1 8" id="KW-0004">4Fe-4S</keyword>
<dbReference type="HAMAP" id="MF_00917">
    <property type="entry name" value="QueE"/>
    <property type="match status" value="1"/>
</dbReference>
<dbReference type="InterPro" id="IPR007197">
    <property type="entry name" value="rSAM"/>
</dbReference>
<keyword evidence="4 8" id="KW-0460">Magnesium</keyword>
<dbReference type="InterPro" id="IPR013785">
    <property type="entry name" value="Aldolase_TIM"/>
</dbReference>
<dbReference type="GO" id="GO:1904047">
    <property type="term" value="F:S-adenosyl-L-methionine binding"/>
    <property type="evidence" value="ECO:0007669"/>
    <property type="project" value="UniProtKB-UniRule"/>
</dbReference>
<sequence>MTSPTTISQTAESPLLTLALPVVETFHSIQGEGMWAGTNAFFIRLAGCDVGCPWCDTKQSWNPKRHPLRTLEELVAEAQSANPQIVVITGGEPLMHDLSALTGQLKESGLQTHLETSGAHPFSGNFDWVTFSPKRFKPPHSSIYAHVSELKVVIQNEVDLEWAEQQATQVSSTVVKLLQPEWETPGSRDKVFAYVLKHPEWRVSLQTHKFLGVQ</sequence>
<comment type="similarity">
    <text evidence="8">Belongs to the radical SAM superfamily. 7-carboxy-7-deazaguanine synthase family.</text>
</comment>
<feature type="binding site" evidence="8">
    <location>
        <position position="89"/>
    </location>
    <ligand>
        <name>substrate</name>
    </ligand>
</feature>
<feature type="binding site" evidence="8">
    <location>
        <begin position="29"/>
        <end position="31"/>
    </location>
    <ligand>
        <name>substrate</name>
    </ligand>
</feature>
<dbReference type="AlphaFoldDB" id="A0A1U7IZ46"/>
<feature type="binding site" evidence="8">
    <location>
        <position position="55"/>
    </location>
    <ligand>
        <name>[4Fe-4S] cluster</name>
        <dbReference type="ChEBI" id="CHEBI:49883"/>
        <note>4Fe-4S-S-AdoMet</note>
    </ligand>
</feature>
<evidence type="ECO:0000313" key="11">
    <source>
        <dbReference type="Proteomes" id="UP000185557"/>
    </source>
</evidence>
<dbReference type="InterPro" id="IPR058240">
    <property type="entry name" value="rSAM_sf"/>
</dbReference>
<name>A0A1U7IZ46_9CYAN</name>
<keyword evidence="7 8" id="KW-0456">Lyase</keyword>
<gene>
    <name evidence="8" type="primary">queE</name>
    <name evidence="10" type="ORF">NIES30_23535</name>
</gene>
<dbReference type="EMBL" id="MRCG01000026">
    <property type="protein sequence ID" value="OKH44123.1"/>
    <property type="molecule type" value="Genomic_DNA"/>
</dbReference>
<comment type="pathway">
    <text evidence="8">Purine metabolism; 7-cyano-7-deazaguanine biosynthesis.</text>
</comment>
<dbReference type="UniPathway" id="UPA00391"/>
<dbReference type="STRING" id="549789.NIES30_23535"/>
<dbReference type="GO" id="GO:0008616">
    <property type="term" value="P:tRNA queuosine(34) biosynthetic process"/>
    <property type="evidence" value="ECO:0007669"/>
    <property type="project" value="UniProtKB-UniRule"/>
</dbReference>
<dbReference type="GO" id="GO:0000287">
    <property type="term" value="F:magnesium ion binding"/>
    <property type="evidence" value="ECO:0007669"/>
    <property type="project" value="UniProtKB-UniRule"/>
</dbReference>
<feature type="domain" description="Radical SAM core" evidence="9">
    <location>
        <begin position="35"/>
        <end position="214"/>
    </location>
</feature>
<evidence type="ECO:0000256" key="5">
    <source>
        <dbReference type="ARBA" id="ARBA00023004"/>
    </source>
</evidence>
<evidence type="ECO:0000256" key="4">
    <source>
        <dbReference type="ARBA" id="ARBA00022842"/>
    </source>
</evidence>
<comment type="cofactor">
    <cofactor evidence="8">
        <name>Mg(2+)</name>
        <dbReference type="ChEBI" id="CHEBI:18420"/>
    </cofactor>
</comment>
<comment type="caution">
    <text evidence="10">The sequence shown here is derived from an EMBL/GenBank/DDBJ whole genome shotgun (WGS) entry which is preliminary data.</text>
</comment>
<keyword evidence="8" id="KW-0671">Queuosine biosynthesis</keyword>
<keyword evidence="5 8" id="KW-0408">Iron</keyword>
<proteinExistence type="inferred from homology"/>
<dbReference type="Proteomes" id="UP000185557">
    <property type="component" value="Unassembled WGS sequence"/>
</dbReference>
<dbReference type="PIRSF" id="PIRSF000370">
    <property type="entry name" value="QueE"/>
    <property type="match status" value="1"/>
</dbReference>
<evidence type="ECO:0000256" key="7">
    <source>
        <dbReference type="ARBA" id="ARBA00023239"/>
    </source>
</evidence>
<dbReference type="PANTHER" id="PTHR42836:SF1">
    <property type="entry name" value="7-CARBOXY-7-DEAZAGUANINE SYNTHASE"/>
    <property type="match status" value="1"/>
</dbReference>
<dbReference type="GO" id="GO:0016840">
    <property type="term" value="F:carbon-nitrogen lyase activity"/>
    <property type="evidence" value="ECO:0007669"/>
    <property type="project" value="UniProtKB-UniRule"/>
</dbReference>
<keyword evidence="3 8" id="KW-0479">Metal-binding</keyword>
<feature type="binding site" evidence="8">
    <location>
        <position position="91"/>
    </location>
    <ligand>
        <name>S-adenosyl-L-methionine</name>
        <dbReference type="ChEBI" id="CHEBI:59789"/>
    </ligand>
</feature>
<comment type="cofactor">
    <cofactor evidence="8">
        <name>[4Fe-4S] cluster</name>
        <dbReference type="ChEBI" id="CHEBI:49883"/>
    </cofactor>
    <text evidence="8">Binds 1 [4Fe-4S] cluster. The cluster is coordinated with 3 cysteines and an exchangeable S-adenosyl-L-methionine.</text>
</comment>
<evidence type="ECO:0000256" key="1">
    <source>
        <dbReference type="ARBA" id="ARBA00022485"/>
    </source>
</evidence>
<evidence type="ECO:0000256" key="3">
    <source>
        <dbReference type="ARBA" id="ARBA00022723"/>
    </source>
</evidence>
<dbReference type="PANTHER" id="PTHR42836">
    <property type="entry name" value="7-CARBOXY-7-DEAZAGUANINE SYNTHASE"/>
    <property type="match status" value="1"/>
</dbReference>
<comment type="subunit">
    <text evidence="8">Homodimer.</text>
</comment>
<comment type="catalytic activity">
    <reaction evidence="8">
        <text>6-carboxy-5,6,7,8-tetrahydropterin + H(+) = 7-carboxy-7-carbaguanine + NH4(+)</text>
        <dbReference type="Rhea" id="RHEA:27974"/>
        <dbReference type="ChEBI" id="CHEBI:15378"/>
        <dbReference type="ChEBI" id="CHEBI:28938"/>
        <dbReference type="ChEBI" id="CHEBI:61032"/>
        <dbReference type="ChEBI" id="CHEBI:61036"/>
        <dbReference type="EC" id="4.3.99.3"/>
    </reaction>
</comment>
<evidence type="ECO:0000313" key="10">
    <source>
        <dbReference type="EMBL" id="OKH44123.1"/>
    </source>
</evidence>
<comment type="cofactor">
    <cofactor evidence="8">
        <name>S-adenosyl-L-methionine</name>
        <dbReference type="ChEBI" id="CHEBI:59789"/>
    </cofactor>
    <text evidence="8">Binds 1 S-adenosyl-L-methionine per subunit.</text>
</comment>
<dbReference type="Pfam" id="PF04055">
    <property type="entry name" value="Radical_SAM"/>
    <property type="match status" value="1"/>
</dbReference>
<dbReference type="OrthoDB" id="9792276at2"/>
<comment type="function">
    <text evidence="8">Catalyzes the complex heterocyclic radical-mediated conversion of 6-carboxy-5,6,7,8-tetrahydropterin (CPH4) to 7-carboxy-7-deazaguanine (CDG), a step common to the biosynthetic pathways of all 7-deazapurine-containing compounds.</text>
</comment>
<dbReference type="EC" id="4.3.99.3" evidence="8"/>
<organism evidence="10 11">
    <name type="scientific">Phormidium tenue NIES-30</name>
    <dbReference type="NCBI Taxonomy" id="549789"/>
    <lineage>
        <taxon>Bacteria</taxon>
        <taxon>Bacillati</taxon>
        <taxon>Cyanobacteriota</taxon>
        <taxon>Cyanophyceae</taxon>
        <taxon>Oscillatoriophycideae</taxon>
        <taxon>Oscillatoriales</taxon>
        <taxon>Oscillatoriaceae</taxon>
        <taxon>Phormidium</taxon>
    </lineage>
</organism>